<organism evidence="1 2">
    <name type="scientific">Eretmocerus hayati</name>
    <dbReference type="NCBI Taxonomy" id="131215"/>
    <lineage>
        <taxon>Eukaryota</taxon>
        <taxon>Metazoa</taxon>
        <taxon>Ecdysozoa</taxon>
        <taxon>Arthropoda</taxon>
        <taxon>Hexapoda</taxon>
        <taxon>Insecta</taxon>
        <taxon>Pterygota</taxon>
        <taxon>Neoptera</taxon>
        <taxon>Endopterygota</taxon>
        <taxon>Hymenoptera</taxon>
        <taxon>Apocrita</taxon>
        <taxon>Proctotrupomorpha</taxon>
        <taxon>Chalcidoidea</taxon>
        <taxon>Aphelinidae</taxon>
        <taxon>Aphelininae</taxon>
        <taxon>Eretmocerus</taxon>
    </lineage>
</organism>
<reference evidence="1" key="1">
    <citation type="submission" date="2023-04" db="EMBL/GenBank/DDBJ databases">
        <title>A chromosome-level genome assembly of the parasitoid wasp Eretmocerus hayati.</title>
        <authorList>
            <person name="Zhong Y."/>
            <person name="Liu S."/>
            <person name="Liu Y."/>
        </authorList>
    </citation>
    <scope>NUCLEOTIDE SEQUENCE</scope>
    <source>
        <strain evidence="1">ZJU_SS_LIU_2023</strain>
    </source>
</reference>
<accession>A0ACC2NYZ3</accession>
<evidence type="ECO:0000313" key="2">
    <source>
        <dbReference type="Proteomes" id="UP001239111"/>
    </source>
</evidence>
<sequence length="214" mass="24623">MWSFLRTLHQLQSLLDYVNSIAEKLTEIGWIFPQNRNPDDVPDGQTITDEVTQVNDSVNVPKTNNKFPKPTGHEYFLNNKKFSDVEIHTKSKTIHAHKVILSGGNDFFAGLFHEDSVDSIHCEDFDYEVMLDAIRFIYTGKVHGLVIKAKELFIVADEFKIGQLKNKCERYLCKTLNAENFSDLINFAERHNAHLLKEAATSLLRRKTNRSLIK</sequence>
<dbReference type="EMBL" id="CM056742">
    <property type="protein sequence ID" value="KAJ8676289.1"/>
    <property type="molecule type" value="Genomic_DNA"/>
</dbReference>
<protein>
    <submittedName>
        <fullName evidence="1">Uncharacterized protein</fullName>
    </submittedName>
</protein>
<keyword evidence="2" id="KW-1185">Reference proteome</keyword>
<dbReference type="Proteomes" id="UP001239111">
    <property type="component" value="Chromosome 2"/>
</dbReference>
<proteinExistence type="predicted"/>
<name>A0ACC2NYZ3_9HYME</name>
<gene>
    <name evidence="1" type="ORF">QAD02_012076</name>
</gene>
<evidence type="ECO:0000313" key="1">
    <source>
        <dbReference type="EMBL" id="KAJ8676289.1"/>
    </source>
</evidence>
<comment type="caution">
    <text evidence="1">The sequence shown here is derived from an EMBL/GenBank/DDBJ whole genome shotgun (WGS) entry which is preliminary data.</text>
</comment>